<name>A0ACA9L5J2_9GLOM</name>
<dbReference type="Proteomes" id="UP000789920">
    <property type="component" value="Unassembled WGS sequence"/>
</dbReference>
<comment type="caution">
    <text evidence="1">The sequence shown here is derived from an EMBL/GenBank/DDBJ whole genome shotgun (WGS) entry which is preliminary data.</text>
</comment>
<gene>
    <name evidence="1" type="ORF">RPERSI_LOCUS2307</name>
</gene>
<dbReference type="EMBL" id="CAJVQC010002487">
    <property type="protein sequence ID" value="CAG8512149.1"/>
    <property type="molecule type" value="Genomic_DNA"/>
</dbReference>
<sequence>MLDRFPVSQFISDLEINQYRVDAENWVQAFCCPTQGYINSSQNLGLYQKADITPYMHVFAKYIPLFMQQLKTKALSLQIFSTSSIEKKNHN</sequence>
<proteinExistence type="predicted"/>
<evidence type="ECO:0000313" key="2">
    <source>
        <dbReference type="Proteomes" id="UP000789920"/>
    </source>
</evidence>
<organism evidence="1 2">
    <name type="scientific">Racocetra persica</name>
    <dbReference type="NCBI Taxonomy" id="160502"/>
    <lineage>
        <taxon>Eukaryota</taxon>
        <taxon>Fungi</taxon>
        <taxon>Fungi incertae sedis</taxon>
        <taxon>Mucoromycota</taxon>
        <taxon>Glomeromycotina</taxon>
        <taxon>Glomeromycetes</taxon>
        <taxon>Diversisporales</taxon>
        <taxon>Gigasporaceae</taxon>
        <taxon>Racocetra</taxon>
    </lineage>
</organism>
<accession>A0ACA9L5J2</accession>
<keyword evidence="2" id="KW-1185">Reference proteome</keyword>
<reference evidence="1" key="1">
    <citation type="submission" date="2021-06" db="EMBL/GenBank/DDBJ databases">
        <authorList>
            <person name="Kallberg Y."/>
            <person name="Tangrot J."/>
            <person name="Rosling A."/>
        </authorList>
    </citation>
    <scope>NUCLEOTIDE SEQUENCE</scope>
    <source>
        <strain evidence="1">MA461A</strain>
    </source>
</reference>
<evidence type="ECO:0000313" key="1">
    <source>
        <dbReference type="EMBL" id="CAG8512149.1"/>
    </source>
</evidence>
<protein>
    <submittedName>
        <fullName evidence="1">3099_t:CDS:1</fullName>
    </submittedName>
</protein>